<dbReference type="EMBL" id="BPUB01000002">
    <property type="protein sequence ID" value="GJG59054.1"/>
    <property type="molecule type" value="Genomic_DNA"/>
</dbReference>
<dbReference type="AlphaFoldDB" id="A0A9R1CAJ7"/>
<sequence>MEKERFNELLKELFKAVKEKTLLIIIDSASKYDKAVFSLVSFKEKNSPGPGYTSYAPLLKEIGLKNYRGESELFVTHCAGRFSLYILDNIGILLMVKGVKLPKRWHDQIQSQNCI</sequence>
<gene>
    <name evidence="1" type="ORF">PRLR5076_19050</name>
</gene>
<name>A0A9R1CAJ7_9BACT</name>
<organism evidence="1 2">
    <name type="scientific">Prevotella lacticifex</name>
    <dbReference type="NCBI Taxonomy" id="2854755"/>
    <lineage>
        <taxon>Bacteria</taxon>
        <taxon>Pseudomonadati</taxon>
        <taxon>Bacteroidota</taxon>
        <taxon>Bacteroidia</taxon>
        <taxon>Bacteroidales</taxon>
        <taxon>Prevotellaceae</taxon>
        <taxon>Prevotella</taxon>
    </lineage>
</organism>
<dbReference type="RefSeq" id="WP_223928934.1">
    <property type="nucleotide sequence ID" value="NZ_BPTU01000001.1"/>
</dbReference>
<dbReference type="GeneID" id="72466904"/>
<protein>
    <submittedName>
        <fullName evidence="1">Uncharacterized protein</fullName>
    </submittedName>
</protein>
<evidence type="ECO:0000313" key="1">
    <source>
        <dbReference type="EMBL" id="GJG59054.1"/>
    </source>
</evidence>
<comment type="caution">
    <text evidence="1">The sequence shown here is derived from an EMBL/GenBank/DDBJ whole genome shotgun (WGS) entry which is preliminary data.</text>
</comment>
<dbReference type="Proteomes" id="UP000825483">
    <property type="component" value="Unassembled WGS sequence"/>
</dbReference>
<keyword evidence="2" id="KW-1185">Reference proteome</keyword>
<proteinExistence type="predicted"/>
<evidence type="ECO:0000313" key="2">
    <source>
        <dbReference type="Proteomes" id="UP000825483"/>
    </source>
</evidence>
<accession>A0A9R1CAJ7</accession>
<reference evidence="1" key="1">
    <citation type="journal article" date="2022" name="Int. J. Syst. Evol. Microbiol.">
        <title>Prevotella lacticifex sp. nov., isolated from the rumen of cows.</title>
        <authorList>
            <person name="Shinkai T."/>
            <person name="Ikeyama N."/>
            <person name="Kumagai M."/>
            <person name="Ohmori H."/>
            <person name="Sakamoto M."/>
            <person name="Ohkuma M."/>
            <person name="Mitsumori M."/>
        </authorList>
    </citation>
    <scope>NUCLEOTIDE SEQUENCE</scope>
    <source>
        <strain evidence="1">R5076</strain>
    </source>
</reference>